<evidence type="ECO:0000256" key="1">
    <source>
        <dbReference type="ARBA" id="ARBA00004571"/>
    </source>
</evidence>
<dbReference type="Proteomes" id="UP001359886">
    <property type="component" value="Unassembled WGS sequence"/>
</dbReference>
<dbReference type="InterPro" id="IPR012910">
    <property type="entry name" value="Plug_dom"/>
</dbReference>
<keyword evidence="7" id="KW-0406">Ion transport</keyword>
<dbReference type="Gene3D" id="2.40.170.20">
    <property type="entry name" value="TonB-dependent receptor, beta-barrel domain"/>
    <property type="match status" value="2"/>
</dbReference>
<dbReference type="InterPro" id="IPR039426">
    <property type="entry name" value="TonB-dep_rcpt-like"/>
</dbReference>
<keyword evidence="13" id="KW-0732">Signal</keyword>
<comment type="similarity">
    <text evidence="11 12">Belongs to the TonB-dependent receptor family.</text>
</comment>
<evidence type="ECO:0000256" key="5">
    <source>
        <dbReference type="ARBA" id="ARBA00022692"/>
    </source>
</evidence>
<organism evidence="16 17">
    <name type="scientific">Elongatibacter sediminis</name>
    <dbReference type="NCBI Taxonomy" id="3119006"/>
    <lineage>
        <taxon>Bacteria</taxon>
        <taxon>Pseudomonadati</taxon>
        <taxon>Pseudomonadota</taxon>
        <taxon>Gammaproteobacteria</taxon>
        <taxon>Chromatiales</taxon>
        <taxon>Wenzhouxiangellaceae</taxon>
        <taxon>Elongatibacter</taxon>
    </lineage>
</organism>
<proteinExistence type="inferred from homology"/>
<evidence type="ECO:0000313" key="17">
    <source>
        <dbReference type="Proteomes" id="UP001359886"/>
    </source>
</evidence>
<evidence type="ECO:0000256" key="7">
    <source>
        <dbReference type="ARBA" id="ARBA00023065"/>
    </source>
</evidence>
<protein>
    <submittedName>
        <fullName evidence="16">TonB-dependent receptor</fullName>
    </submittedName>
</protein>
<keyword evidence="16" id="KW-0675">Receptor</keyword>
<dbReference type="GO" id="GO:0006826">
    <property type="term" value="P:iron ion transport"/>
    <property type="evidence" value="ECO:0007669"/>
    <property type="project" value="UniProtKB-KW"/>
</dbReference>
<evidence type="ECO:0000259" key="15">
    <source>
        <dbReference type="Pfam" id="PF07715"/>
    </source>
</evidence>
<dbReference type="PANTHER" id="PTHR32552:SF81">
    <property type="entry name" value="TONB-DEPENDENT OUTER MEMBRANE RECEPTOR"/>
    <property type="match status" value="1"/>
</dbReference>
<reference evidence="16 17" key="1">
    <citation type="submission" date="2024-02" db="EMBL/GenBank/DDBJ databases">
        <title>A novel Wenzhouxiangellaceae bacterium, isolated from coastal sediments.</title>
        <authorList>
            <person name="Du Z.-J."/>
            <person name="Ye Y.-Q."/>
            <person name="Zhang X.-Y."/>
        </authorList>
    </citation>
    <scope>NUCLEOTIDE SEQUENCE [LARGE SCALE GENOMIC DNA]</scope>
    <source>
        <strain evidence="16 17">CH-27</strain>
    </source>
</reference>
<accession>A0AAW9RC69</accession>
<evidence type="ECO:0000259" key="14">
    <source>
        <dbReference type="Pfam" id="PF00593"/>
    </source>
</evidence>
<keyword evidence="17" id="KW-1185">Reference proteome</keyword>
<keyword evidence="2 11" id="KW-0813">Transport</keyword>
<name>A0AAW9RC69_9GAMM</name>
<feature type="domain" description="TonB-dependent receptor-like beta-barrel" evidence="14">
    <location>
        <begin position="254"/>
        <end position="779"/>
    </location>
</feature>
<evidence type="ECO:0000256" key="2">
    <source>
        <dbReference type="ARBA" id="ARBA00022448"/>
    </source>
</evidence>
<dbReference type="RefSeq" id="WP_354695053.1">
    <property type="nucleotide sequence ID" value="NZ_JAZHOG010000005.1"/>
</dbReference>
<evidence type="ECO:0000256" key="8">
    <source>
        <dbReference type="ARBA" id="ARBA00023077"/>
    </source>
</evidence>
<keyword evidence="6" id="KW-0408">Iron</keyword>
<dbReference type="InterPro" id="IPR036942">
    <property type="entry name" value="Beta-barrel_TonB_sf"/>
</dbReference>
<dbReference type="Pfam" id="PF00593">
    <property type="entry name" value="TonB_dep_Rec_b-barrel"/>
    <property type="match status" value="1"/>
</dbReference>
<dbReference type="PANTHER" id="PTHR32552">
    <property type="entry name" value="FERRICHROME IRON RECEPTOR-RELATED"/>
    <property type="match status" value="1"/>
</dbReference>
<evidence type="ECO:0000256" key="9">
    <source>
        <dbReference type="ARBA" id="ARBA00023136"/>
    </source>
</evidence>
<dbReference type="GO" id="GO:0009279">
    <property type="term" value="C:cell outer membrane"/>
    <property type="evidence" value="ECO:0007669"/>
    <property type="project" value="UniProtKB-SubCell"/>
</dbReference>
<evidence type="ECO:0000256" key="12">
    <source>
        <dbReference type="RuleBase" id="RU003357"/>
    </source>
</evidence>
<evidence type="ECO:0000256" key="4">
    <source>
        <dbReference type="ARBA" id="ARBA00022496"/>
    </source>
</evidence>
<dbReference type="EMBL" id="JAZHOG010000005">
    <property type="protein sequence ID" value="MEJ8567728.1"/>
    <property type="molecule type" value="Genomic_DNA"/>
</dbReference>
<keyword evidence="5 11" id="KW-0812">Transmembrane</keyword>
<dbReference type="InterPro" id="IPR000531">
    <property type="entry name" value="Beta-barrel_TonB"/>
</dbReference>
<keyword evidence="8 12" id="KW-0798">TonB box</keyword>
<evidence type="ECO:0000256" key="3">
    <source>
        <dbReference type="ARBA" id="ARBA00022452"/>
    </source>
</evidence>
<sequence length="813" mass="90407">MKRNPLSAAVLCGLAASVAAYPAAAQQRVLEEVTVTATKREASLQDVPITVQALTGETLDELNVGNFDDYVRFLPNVNAGGRGPGQNEVYIRGMSIDAITVMLSGAQGSTPNVAMYLDEQPITAPGRNLDVYVADMERIEVLPGPQGTLYGISSQAGTIRMITNKPDVTEFDAGFKASMADTKSGDMSYTTEAFLNFPVIENTFAVRAVVYNASYGGYIDNVAGQYQLDPAVNTTLPADADYSQAVADNAVLVEDNFNDATYRGARISAKYWFNDEWSGQLTYMNQKLETDGVFDYDPAVGDLQVERYFEDSLEDEFDQIAWTLEGRMGALEVLYTGAYLDRNVEQSVDYTGYNNVGGFIAYYTCTYTNPDYIVNYGIDPNVITDVRTCLDPTKGFKGQQDITRNTHEFRLFSPQDKSVRVTAGVFYDDFELETQDDYFYLPPGNSEALGFAQNAPISTARNINPNVRPVGVGFFNDITRTEEQWAVFGEVTWDISEQWTAALGWRWYDMDLDFYGSSNFTNGIFQGSVDSDRGRDYDSTFGHSTEPLNIDGSVPKLTVTWRPTDNLMVYGTYSEGFRSGGWNRGGGAPSFNPSFPTVPVTYDTDDVINYELGWKATLAGGAVQWNGAVYYVEWEDMQTSRFDPINVSILTFIDNAADSEIRGIETDFVWAATDNLTLHGALAYIDTELTATQSTVIELAPVGSELALTPEFAGTLRARYDWFLDSMQVYAQGAVQYAGDSWSSIVAADRRKQDSYTTVDLSVGTWIDNWNVELYVRNLTDERADLFFNVQDDIPRITTNRPRTYGIRFSYDY</sequence>
<feature type="chain" id="PRO_5043578238" evidence="13">
    <location>
        <begin position="26"/>
        <end position="813"/>
    </location>
</feature>
<keyword evidence="3 11" id="KW-1134">Transmembrane beta strand</keyword>
<dbReference type="AlphaFoldDB" id="A0AAW9RC69"/>
<evidence type="ECO:0000256" key="10">
    <source>
        <dbReference type="ARBA" id="ARBA00023237"/>
    </source>
</evidence>
<evidence type="ECO:0000313" key="16">
    <source>
        <dbReference type="EMBL" id="MEJ8567728.1"/>
    </source>
</evidence>
<evidence type="ECO:0000256" key="11">
    <source>
        <dbReference type="PROSITE-ProRule" id="PRU01360"/>
    </source>
</evidence>
<keyword evidence="9 11" id="KW-0472">Membrane</keyword>
<gene>
    <name evidence="16" type="ORF">V3330_08840</name>
</gene>
<evidence type="ECO:0000256" key="13">
    <source>
        <dbReference type="SAM" id="SignalP"/>
    </source>
</evidence>
<feature type="domain" description="TonB-dependent receptor plug" evidence="15">
    <location>
        <begin position="44"/>
        <end position="158"/>
    </location>
</feature>
<comment type="caution">
    <text evidence="16">The sequence shown here is derived from an EMBL/GenBank/DDBJ whole genome shotgun (WGS) entry which is preliminary data.</text>
</comment>
<dbReference type="Pfam" id="PF07715">
    <property type="entry name" value="Plug"/>
    <property type="match status" value="1"/>
</dbReference>
<feature type="signal peptide" evidence="13">
    <location>
        <begin position="1"/>
        <end position="25"/>
    </location>
</feature>
<dbReference type="PROSITE" id="PS52016">
    <property type="entry name" value="TONB_DEPENDENT_REC_3"/>
    <property type="match status" value="1"/>
</dbReference>
<evidence type="ECO:0000256" key="6">
    <source>
        <dbReference type="ARBA" id="ARBA00023004"/>
    </source>
</evidence>
<keyword evidence="4" id="KW-0410">Iron transport</keyword>
<keyword evidence="10 11" id="KW-0998">Cell outer membrane</keyword>
<dbReference type="SUPFAM" id="SSF56935">
    <property type="entry name" value="Porins"/>
    <property type="match status" value="1"/>
</dbReference>
<comment type="subcellular location">
    <subcellularLocation>
        <location evidence="1 11">Cell outer membrane</location>
        <topology evidence="1 11">Multi-pass membrane protein</topology>
    </subcellularLocation>
</comment>